<comment type="caution">
    <text evidence="1">The sequence shown here is derived from an EMBL/GenBank/DDBJ whole genome shotgun (WGS) entry which is preliminary data.</text>
</comment>
<accession>A0ACC0W8I1</accession>
<evidence type="ECO:0000313" key="1">
    <source>
        <dbReference type="EMBL" id="KAI9915084.1"/>
    </source>
</evidence>
<proteinExistence type="predicted"/>
<dbReference type="Proteomes" id="UP001163321">
    <property type="component" value="Chromosome 3"/>
</dbReference>
<evidence type="ECO:0000313" key="2">
    <source>
        <dbReference type="Proteomes" id="UP001163321"/>
    </source>
</evidence>
<keyword evidence="2" id="KW-1185">Reference proteome</keyword>
<dbReference type="EMBL" id="CM047582">
    <property type="protein sequence ID" value="KAI9915084.1"/>
    <property type="molecule type" value="Genomic_DNA"/>
</dbReference>
<organism evidence="1 2">
    <name type="scientific">Peronosclerospora sorghi</name>
    <dbReference type="NCBI Taxonomy" id="230839"/>
    <lineage>
        <taxon>Eukaryota</taxon>
        <taxon>Sar</taxon>
        <taxon>Stramenopiles</taxon>
        <taxon>Oomycota</taxon>
        <taxon>Peronosporomycetes</taxon>
        <taxon>Peronosporales</taxon>
        <taxon>Peronosporaceae</taxon>
        <taxon>Peronosclerospora</taxon>
    </lineage>
</organism>
<gene>
    <name evidence="1" type="ORF">PsorP6_008472</name>
</gene>
<protein>
    <submittedName>
        <fullName evidence="1">Uncharacterized protein</fullName>
    </submittedName>
</protein>
<sequence>MWRLYRIPQHLFEAAQKSVVRAPFALQHLGGVNWYFTSIAGVNRDLLLSRSARDLQNELTPEQMGRIIKALRHELADAIACKEVTSSDIIDLFKVAKKTRASSIMLDAFSFLETNYPTQIDFSIYGEIFRIVSRKNNPNRLIQIYERSKPRFKAVPEMIYRFGIVGYLQKNDSETAEKIWQEMLDSGHETTNEITSRFMLAYARKGEVEKVQELYESVDPHIGVWHESCIDRVILSMGIIKQPSKAFEFYSNSSMKLNGGTLITLLSVCMNNNCKQEASDILANRKKFDLRLDARGYNQILTTLEFLERNDEIEDILKEMIDNGVRFDTKTDIVIKRNAQFLKDANIAADSGKDKSAGYTFSPRIREMLVEGRFSEAAALADSIVVGLNKSHLPANFDGEIPEGALIVSPNVARDVVQAYIKTGQDNKVAALVKGFSILHGKYTFALDEVVNQYLKQKTKTGDELSYAACKAILFQGSQIYRVKDALMLFHRFHDFGAALKLFGQVLNLYCGEEVKNAKGVEKAPNKLHYVNFNIGNVIDLVMQTLVENGKMTEALDALNMLESRSLKLTSKIYVTILRAMCKHVRDSSRSIEKKQVAYTTFDVQTLLKDLKDRGLKVNRVIVGNLYPAYKGANKQQRLQLLEAFSEAQRDPNDKYVLSHMCYETLMTFTAQEGTTAELKELYNEAVSTLDKMETCGVPSRWVSILIEKLVEVGNIEEAEQLVEQMPDLCRGYTLRAMLAVLRGAMETQQFCVVDNMVALIEKSEFQISLSDAYKLVHLAVKLDLALKSLDIIRLFEKSNLKEVAPASNGLGNLEEAYFRRQCGDIHALRKVRTMYTVALKACEKGRHWKEALVLRDQMTTLLGEKAVNEITALLGTSPKRRKEMLSVL</sequence>
<reference evidence="1 2" key="1">
    <citation type="journal article" date="2022" name="bioRxiv">
        <title>The genome of the oomycete Peronosclerospora sorghi, a cosmopolitan pathogen of maize and sorghum, is inflated with dispersed pseudogenes.</title>
        <authorList>
            <person name="Fletcher K."/>
            <person name="Martin F."/>
            <person name="Isakeit T."/>
            <person name="Cavanaugh K."/>
            <person name="Magill C."/>
            <person name="Michelmore R."/>
        </authorList>
    </citation>
    <scope>NUCLEOTIDE SEQUENCE [LARGE SCALE GENOMIC DNA]</scope>
    <source>
        <strain evidence="1">P6</strain>
    </source>
</reference>
<name>A0ACC0W8I1_9STRA</name>